<comment type="caution">
    <text evidence="1">The sequence shown here is derived from an EMBL/GenBank/DDBJ whole genome shotgun (WGS) entry which is preliminary data.</text>
</comment>
<reference evidence="1" key="2">
    <citation type="submission" date="2023-07" db="EMBL/GenBank/DDBJ databases">
        <authorList>
            <person name="Sun H."/>
        </authorList>
    </citation>
    <scope>NUCLEOTIDE SEQUENCE</scope>
    <source>
        <strain evidence="1">05753</strain>
    </source>
</reference>
<reference evidence="1" key="1">
    <citation type="journal article" date="2015" name="Int. J. Syst. Evol. Microbiol.">
        <title>Rhizobium oryzicola sp. nov., potential plant-growth-promoting endophytic bacteria isolated from rice roots.</title>
        <authorList>
            <person name="Zhang X.X."/>
            <person name="Gao J.S."/>
            <person name="Cao Y.H."/>
            <person name="Sheirdil R.A."/>
            <person name="Wang X.C."/>
            <person name="Zhang L."/>
        </authorList>
    </citation>
    <scope>NUCLEOTIDE SEQUENCE</scope>
    <source>
        <strain evidence="1">05753</strain>
    </source>
</reference>
<evidence type="ECO:0000313" key="1">
    <source>
        <dbReference type="EMBL" id="MDO1582447.1"/>
    </source>
</evidence>
<accession>A0ABT8SVK9</accession>
<dbReference type="Proteomes" id="UP001169006">
    <property type="component" value="Unassembled WGS sequence"/>
</dbReference>
<name>A0ABT8SVK9_9HYPH</name>
<keyword evidence="2" id="KW-1185">Reference proteome</keyword>
<dbReference type="EMBL" id="JAUKWQ010000002">
    <property type="protein sequence ID" value="MDO1582447.1"/>
    <property type="molecule type" value="Genomic_DNA"/>
</dbReference>
<gene>
    <name evidence="1" type="ORF">Q2T52_10075</name>
</gene>
<proteinExistence type="predicted"/>
<dbReference type="RefSeq" id="WP_302076586.1">
    <property type="nucleotide sequence ID" value="NZ_JAUKWQ010000002.1"/>
</dbReference>
<protein>
    <submittedName>
        <fullName evidence="1">Uncharacterized protein</fullName>
    </submittedName>
</protein>
<organism evidence="1 2">
    <name type="scientific">Rhizobium oryzicola</name>
    <dbReference type="NCBI Taxonomy" id="1232668"/>
    <lineage>
        <taxon>Bacteria</taxon>
        <taxon>Pseudomonadati</taxon>
        <taxon>Pseudomonadota</taxon>
        <taxon>Alphaproteobacteria</taxon>
        <taxon>Hyphomicrobiales</taxon>
        <taxon>Rhizobiaceae</taxon>
        <taxon>Rhizobium/Agrobacterium group</taxon>
        <taxon>Rhizobium</taxon>
    </lineage>
</organism>
<sequence length="93" mass="10467">MPYLDPKKLPDNQTRDFLGRQTHKCNRDPVFLAAFFAAELLLKLENVSITKDLDEVARAVMPCDPAVRTLYPHKLPDLMGLGKARDLLFSVGV</sequence>
<evidence type="ECO:0000313" key="2">
    <source>
        <dbReference type="Proteomes" id="UP001169006"/>
    </source>
</evidence>